<dbReference type="Gene3D" id="3.20.20.450">
    <property type="entry name" value="EAL domain"/>
    <property type="match status" value="1"/>
</dbReference>
<evidence type="ECO:0000256" key="1">
    <source>
        <dbReference type="SAM" id="MobiDB-lite"/>
    </source>
</evidence>
<dbReference type="PANTHER" id="PTHR33121">
    <property type="entry name" value="CYCLIC DI-GMP PHOSPHODIESTERASE PDEF"/>
    <property type="match status" value="1"/>
</dbReference>
<dbReference type="Gene3D" id="3.30.70.270">
    <property type="match status" value="1"/>
</dbReference>
<protein>
    <submittedName>
        <fullName evidence="4">Diguanylate cyclase (GGDEF) domain-containing protein</fullName>
    </submittedName>
</protein>
<dbReference type="RefSeq" id="WP_009151482.1">
    <property type="nucleotide sequence ID" value="NZ_CP121471.1"/>
</dbReference>
<dbReference type="STRING" id="631362.Thi970DRAFT_04764"/>
<dbReference type="Pfam" id="PF00990">
    <property type="entry name" value="GGDEF"/>
    <property type="match status" value="1"/>
</dbReference>
<dbReference type="EMBL" id="JH603170">
    <property type="protein sequence ID" value="EIC21079.1"/>
    <property type="molecule type" value="Genomic_DNA"/>
</dbReference>
<dbReference type="GO" id="GO:0071111">
    <property type="term" value="F:cyclic-guanylate-specific phosphodiesterase activity"/>
    <property type="evidence" value="ECO:0007669"/>
    <property type="project" value="InterPro"/>
</dbReference>
<dbReference type="AlphaFoldDB" id="H8Z3S7"/>
<dbReference type="SUPFAM" id="SSF55073">
    <property type="entry name" value="Nucleotide cyclase"/>
    <property type="match status" value="1"/>
</dbReference>
<feature type="domain" description="GGDEF" evidence="3">
    <location>
        <begin position="208"/>
        <end position="342"/>
    </location>
</feature>
<dbReference type="InterPro" id="IPR000160">
    <property type="entry name" value="GGDEF_dom"/>
</dbReference>
<reference evidence="5" key="1">
    <citation type="submission" date="2011-06" db="EMBL/GenBank/DDBJ databases">
        <authorList>
            <consortium name="US DOE Joint Genome Institute (JGI-PGF)"/>
            <person name="Lucas S."/>
            <person name="Han J."/>
            <person name="Lapidus A."/>
            <person name="Cheng J.-F."/>
            <person name="Goodwin L."/>
            <person name="Pitluck S."/>
            <person name="Peters L."/>
            <person name="Land M.L."/>
            <person name="Hauser L."/>
            <person name="Vogl K."/>
            <person name="Liu Z."/>
            <person name="Overmann J."/>
            <person name="Frigaard N.-U."/>
            <person name="Bryant D.A."/>
            <person name="Woyke T.J."/>
        </authorList>
    </citation>
    <scope>NUCLEOTIDE SEQUENCE [LARGE SCALE GENOMIC DNA]</scope>
    <source>
        <strain evidence="5">970</strain>
    </source>
</reference>
<evidence type="ECO:0000259" key="2">
    <source>
        <dbReference type="PROSITE" id="PS50883"/>
    </source>
</evidence>
<accession>H8Z3S7</accession>
<proteinExistence type="predicted"/>
<dbReference type="InterPro" id="IPR035919">
    <property type="entry name" value="EAL_sf"/>
</dbReference>
<dbReference type="NCBIfam" id="TIGR00254">
    <property type="entry name" value="GGDEF"/>
    <property type="match status" value="1"/>
</dbReference>
<evidence type="ECO:0000259" key="3">
    <source>
        <dbReference type="PROSITE" id="PS50887"/>
    </source>
</evidence>
<evidence type="ECO:0000313" key="4">
    <source>
        <dbReference type="EMBL" id="EIC21079.1"/>
    </source>
</evidence>
<dbReference type="eggNOG" id="COG5001">
    <property type="taxonomic scope" value="Bacteria"/>
</dbReference>
<dbReference type="PROSITE" id="PS50883">
    <property type="entry name" value="EAL"/>
    <property type="match status" value="1"/>
</dbReference>
<dbReference type="PROSITE" id="PS50887">
    <property type="entry name" value="GGDEF"/>
    <property type="match status" value="1"/>
</dbReference>
<dbReference type="SMART" id="SM00052">
    <property type="entry name" value="EAL"/>
    <property type="match status" value="1"/>
</dbReference>
<dbReference type="CDD" id="cd01948">
    <property type="entry name" value="EAL"/>
    <property type="match status" value="1"/>
</dbReference>
<dbReference type="CDD" id="cd01949">
    <property type="entry name" value="GGDEF"/>
    <property type="match status" value="1"/>
</dbReference>
<gene>
    <name evidence="4" type="ORF">Thi970DRAFT_04764</name>
</gene>
<sequence>MKTSDSPDLDAQGAFFRPPNPPKGTVLDSANTEISSRSNREVGASAFVGGQARHPLSLAAAKVGTYMLDLSSERIHGDSQYFSLLGFPPTTRDLPLGAFLAKLDCEGCRSYQKVLEDVRQQLSDQLELCIFVHRNENDSVPVLDRGLVSIEDERVLIVGAQIDLTGLTTPLPQFQHLASHDQLTGLLSRHAIWRLVEQAHHQTQGTGSACAIAVLDIDHLKEVNDIHGPIVGDKLLSELATRLDQLFRPRQITMGRWGGDEFLAIASDLDELGLVREIDNARQALVDVPTLIDGTHVSVTFSSGVTSVCQPMDTTEQILARADVALYRAKRDGCNRVYGSGRATDNRTMSLAILVQDAVRTARVTPVFQPLVRLSDQRPVAEEAFSRIMEGGSRLLNAAAFIEVALQLKLLHRIDHMLFDAVIERITYPPSSASSPLPVNGEAKPIFVHISEDLIRHPATLNEMVKTLADHPLSAVTPVVLVLNEQIATEHTKTLPGILQPMLDLGCKLSISGFGDSDNSLQMLYEGFPVSFLSVDPSLVQEALKSERARKVIAEIQLTARELGITTIAKQLQNPETLKMVIELGLDWGQGYLLGVPTDPSWPLSARSGV</sequence>
<keyword evidence="5" id="KW-1185">Reference proteome</keyword>
<organism evidence="4 5">
    <name type="scientific">Thiorhodovibrio frisius</name>
    <dbReference type="NCBI Taxonomy" id="631362"/>
    <lineage>
        <taxon>Bacteria</taxon>
        <taxon>Pseudomonadati</taxon>
        <taxon>Pseudomonadota</taxon>
        <taxon>Gammaproteobacteria</taxon>
        <taxon>Chromatiales</taxon>
        <taxon>Chromatiaceae</taxon>
        <taxon>Thiorhodovibrio</taxon>
    </lineage>
</organism>
<dbReference type="InterPro" id="IPR050706">
    <property type="entry name" value="Cyclic-di-GMP_PDE-like"/>
</dbReference>
<dbReference type="SUPFAM" id="SSF141868">
    <property type="entry name" value="EAL domain-like"/>
    <property type="match status" value="1"/>
</dbReference>
<dbReference type="Pfam" id="PF00563">
    <property type="entry name" value="EAL"/>
    <property type="match status" value="1"/>
</dbReference>
<dbReference type="InterPro" id="IPR001633">
    <property type="entry name" value="EAL_dom"/>
</dbReference>
<evidence type="ECO:0000313" key="5">
    <source>
        <dbReference type="Proteomes" id="UP000002964"/>
    </source>
</evidence>
<dbReference type="SMART" id="SM00267">
    <property type="entry name" value="GGDEF"/>
    <property type="match status" value="1"/>
</dbReference>
<feature type="domain" description="EAL" evidence="2">
    <location>
        <begin position="348"/>
        <end position="610"/>
    </location>
</feature>
<name>H8Z3S7_9GAMM</name>
<dbReference type="HOGENOM" id="CLU_447539_0_0_6"/>
<dbReference type="PANTHER" id="PTHR33121:SF79">
    <property type="entry name" value="CYCLIC DI-GMP PHOSPHODIESTERASE PDED-RELATED"/>
    <property type="match status" value="1"/>
</dbReference>
<dbReference type="InterPro" id="IPR043128">
    <property type="entry name" value="Rev_trsase/Diguanyl_cyclase"/>
</dbReference>
<dbReference type="Proteomes" id="UP000002964">
    <property type="component" value="Unassembled WGS sequence"/>
</dbReference>
<dbReference type="InterPro" id="IPR029787">
    <property type="entry name" value="Nucleotide_cyclase"/>
</dbReference>
<reference evidence="4 5" key="2">
    <citation type="submission" date="2011-11" db="EMBL/GenBank/DDBJ databases">
        <authorList>
            <consortium name="US DOE Joint Genome Institute"/>
            <person name="Lucas S."/>
            <person name="Han J."/>
            <person name="Lapidus A."/>
            <person name="Cheng J.-F."/>
            <person name="Goodwin L."/>
            <person name="Pitluck S."/>
            <person name="Peters L."/>
            <person name="Ovchinnikova G."/>
            <person name="Zhang X."/>
            <person name="Detter J.C."/>
            <person name="Han C."/>
            <person name="Tapia R."/>
            <person name="Land M."/>
            <person name="Hauser L."/>
            <person name="Kyrpides N."/>
            <person name="Ivanova N."/>
            <person name="Pagani I."/>
            <person name="Vogl K."/>
            <person name="Liu Z."/>
            <person name="Overmann J."/>
            <person name="Frigaard N.-U."/>
            <person name="Bryant D."/>
            <person name="Woyke T."/>
        </authorList>
    </citation>
    <scope>NUCLEOTIDE SEQUENCE [LARGE SCALE GENOMIC DNA]</scope>
    <source>
        <strain evidence="4 5">970</strain>
    </source>
</reference>
<feature type="region of interest" description="Disordered" evidence="1">
    <location>
        <begin position="1"/>
        <end position="25"/>
    </location>
</feature>